<evidence type="ECO:0000256" key="4">
    <source>
        <dbReference type="ARBA" id="ARBA00022989"/>
    </source>
</evidence>
<proteinExistence type="inferred from homology"/>
<dbReference type="GO" id="GO:0055085">
    <property type="term" value="P:transmembrane transport"/>
    <property type="evidence" value="ECO:0007669"/>
    <property type="project" value="InterPro"/>
</dbReference>
<name>A0A0P7ZS89_9CYAN</name>
<dbReference type="EMBL" id="LJZR01000007">
    <property type="protein sequence ID" value="KPQ36335.1"/>
    <property type="molecule type" value="Genomic_DNA"/>
</dbReference>
<evidence type="ECO:0000256" key="7">
    <source>
        <dbReference type="SAM" id="Phobius"/>
    </source>
</evidence>
<dbReference type="CDD" id="cd06550">
    <property type="entry name" value="TM_ABC_iron-siderophores_like"/>
    <property type="match status" value="1"/>
</dbReference>
<keyword evidence="5 7" id="KW-0472">Membrane</keyword>
<feature type="transmembrane region" description="Helical" evidence="7">
    <location>
        <begin position="224"/>
        <end position="243"/>
    </location>
</feature>
<protein>
    <submittedName>
        <fullName evidence="8">ABC-type Mn uptake system permease component MntB</fullName>
    </submittedName>
</protein>
<dbReference type="Gene3D" id="1.10.3470.10">
    <property type="entry name" value="ABC transporter involved in vitamin B12 uptake, BtuC"/>
    <property type="match status" value="1"/>
</dbReference>
<dbReference type="GO" id="GO:0071281">
    <property type="term" value="P:cellular response to iron ion"/>
    <property type="evidence" value="ECO:0007669"/>
    <property type="project" value="UniProtKB-ARBA"/>
</dbReference>
<dbReference type="InterPro" id="IPR001626">
    <property type="entry name" value="ABC_TroCD"/>
</dbReference>
<evidence type="ECO:0000256" key="3">
    <source>
        <dbReference type="ARBA" id="ARBA00022692"/>
    </source>
</evidence>
<keyword evidence="3 6" id="KW-0812">Transmembrane</keyword>
<sequence>MEGHGCMIDVAPPLLAPLLTSLEAISLGAVWNWLIEPFQLSFMVRALWVSAFVGVVCAVLSCYITLKGWSLMGDAVSHAVVPGVVVAYALGLPFALGAFVFGFGATVVIGYVQSKTRLKEDAVIGVIFTGFFAFGLVLATKIPSNIDLFHILFGNVLGISEQDIIQTLIAGLTTLGIILLRRKDLLLFCFDPNHAKAIGLNTQLMYYTLLSVLALTIVTALQTAGIVLVVAMLVTPGATAYLLTDRFDHMLMLAIATSVLSCFLGTYFSYHLDAPTGGCIVVLMTLLFLAAMFFGSKYGIFAHAASQPKELS</sequence>
<keyword evidence="6" id="KW-0813">Transport</keyword>
<comment type="caution">
    <text evidence="8">The sequence shown here is derived from an EMBL/GenBank/DDBJ whole genome shotgun (WGS) entry which is preliminary data.</text>
</comment>
<evidence type="ECO:0000313" key="8">
    <source>
        <dbReference type="EMBL" id="KPQ36335.1"/>
    </source>
</evidence>
<dbReference type="AlphaFoldDB" id="A0A0P7ZS89"/>
<evidence type="ECO:0000256" key="2">
    <source>
        <dbReference type="ARBA" id="ARBA00008034"/>
    </source>
</evidence>
<dbReference type="PANTHER" id="PTHR30477">
    <property type="entry name" value="ABC-TRANSPORTER METAL-BINDING PROTEIN"/>
    <property type="match status" value="1"/>
</dbReference>
<comment type="similarity">
    <text evidence="2 6">Belongs to the ABC-3 integral membrane protein family.</text>
</comment>
<dbReference type="STRING" id="1666911.HLUCCA11_07305"/>
<dbReference type="Pfam" id="PF00950">
    <property type="entry name" value="ABC-3"/>
    <property type="match status" value="1"/>
</dbReference>
<reference evidence="8 9" key="1">
    <citation type="submission" date="2015-09" db="EMBL/GenBank/DDBJ databases">
        <title>Identification and resolution of microdiversity through metagenomic sequencing of parallel consortia.</title>
        <authorList>
            <person name="Nelson W.C."/>
            <person name="Romine M.F."/>
            <person name="Lindemann S.R."/>
        </authorList>
    </citation>
    <scope>NUCLEOTIDE SEQUENCE [LARGE SCALE GENOMIC DNA]</scope>
    <source>
        <strain evidence="8">Ana</strain>
    </source>
</reference>
<dbReference type="GO" id="GO:0010043">
    <property type="term" value="P:response to zinc ion"/>
    <property type="evidence" value="ECO:0007669"/>
    <property type="project" value="TreeGrafter"/>
</dbReference>
<accession>A0A0P7ZS89</accession>
<evidence type="ECO:0000256" key="5">
    <source>
        <dbReference type="ARBA" id="ARBA00023136"/>
    </source>
</evidence>
<evidence type="ECO:0000313" key="9">
    <source>
        <dbReference type="Proteomes" id="UP000050465"/>
    </source>
</evidence>
<dbReference type="PATRIC" id="fig|1666911.3.peg.5063"/>
<keyword evidence="4 7" id="KW-1133">Transmembrane helix</keyword>
<gene>
    <name evidence="8" type="primary">mntB</name>
    <name evidence="8" type="ORF">HLUCCA11_07305</name>
</gene>
<feature type="transmembrane region" description="Helical" evidence="7">
    <location>
        <begin position="123"/>
        <end position="144"/>
    </location>
</feature>
<feature type="transmembrane region" description="Helical" evidence="7">
    <location>
        <begin position="86"/>
        <end position="111"/>
    </location>
</feature>
<dbReference type="GO" id="GO:0043190">
    <property type="term" value="C:ATP-binding cassette (ABC) transporter complex"/>
    <property type="evidence" value="ECO:0007669"/>
    <property type="project" value="InterPro"/>
</dbReference>
<dbReference type="Proteomes" id="UP000050465">
    <property type="component" value="Unassembled WGS sequence"/>
</dbReference>
<feature type="transmembrane region" description="Helical" evidence="7">
    <location>
        <begin position="164"/>
        <end position="180"/>
    </location>
</feature>
<comment type="subcellular location">
    <subcellularLocation>
        <location evidence="6">Cell membrane</location>
        <topology evidence="6">Multi-pass membrane protein</topology>
    </subcellularLocation>
    <subcellularLocation>
        <location evidence="1">Membrane</location>
        <topology evidence="1">Multi-pass membrane protein</topology>
    </subcellularLocation>
</comment>
<feature type="transmembrane region" description="Helical" evidence="7">
    <location>
        <begin position="14"/>
        <end position="34"/>
    </location>
</feature>
<dbReference type="PANTHER" id="PTHR30477:SF13">
    <property type="entry name" value="IRON TRANSPORT SYSTEM MEMBRANE PROTEIN HI_0360-RELATED"/>
    <property type="match status" value="1"/>
</dbReference>
<feature type="transmembrane region" description="Helical" evidence="7">
    <location>
        <begin position="46"/>
        <end position="66"/>
    </location>
</feature>
<evidence type="ECO:0000256" key="1">
    <source>
        <dbReference type="ARBA" id="ARBA00004141"/>
    </source>
</evidence>
<dbReference type="SUPFAM" id="SSF81345">
    <property type="entry name" value="ABC transporter involved in vitamin B12 uptake, BtuC"/>
    <property type="match status" value="1"/>
</dbReference>
<evidence type="ECO:0000256" key="6">
    <source>
        <dbReference type="RuleBase" id="RU003943"/>
    </source>
</evidence>
<dbReference type="FunFam" id="1.10.3470.10:FF:000003">
    <property type="entry name" value="Iron ABC transporter permease SitD"/>
    <property type="match status" value="1"/>
</dbReference>
<feature type="transmembrane region" description="Helical" evidence="7">
    <location>
        <begin position="274"/>
        <end position="294"/>
    </location>
</feature>
<dbReference type="InterPro" id="IPR037294">
    <property type="entry name" value="ABC_BtuC-like"/>
</dbReference>
<organism evidence="8 9">
    <name type="scientific">Phormidesmis priestleyi Ana</name>
    <dbReference type="NCBI Taxonomy" id="1666911"/>
    <lineage>
        <taxon>Bacteria</taxon>
        <taxon>Bacillati</taxon>
        <taxon>Cyanobacteriota</taxon>
        <taxon>Cyanophyceae</taxon>
        <taxon>Leptolyngbyales</taxon>
        <taxon>Leptolyngbyaceae</taxon>
        <taxon>Phormidesmis</taxon>
    </lineage>
</organism>
<feature type="transmembrane region" description="Helical" evidence="7">
    <location>
        <begin position="250"/>
        <end position="268"/>
    </location>
</feature>